<dbReference type="KEGG" id="kbs:EPA93_15460"/>
<dbReference type="RefSeq" id="WP_129888375.1">
    <property type="nucleotide sequence ID" value="NZ_CP035758.1"/>
</dbReference>
<dbReference type="Gene3D" id="1.50.10.20">
    <property type="match status" value="1"/>
</dbReference>
<dbReference type="CDD" id="cd04793">
    <property type="entry name" value="LanC"/>
    <property type="match status" value="1"/>
</dbReference>
<proteinExistence type="predicted"/>
<dbReference type="SUPFAM" id="SSF158745">
    <property type="entry name" value="LanC-like"/>
    <property type="match status" value="1"/>
</dbReference>
<reference evidence="2 3" key="1">
    <citation type="submission" date="2019-01" db="EMBL/GenBank/DDBJ databases">
        <title>Ktedonosporobacter rubrisoli SCAWS-G2.</title>
        <authorList>
            <person name="Huang Y."/>
            <person name="Yan B."/>
        </authorList>
    </citation>
    <scope>NUCLEOTIDE SEQUENCE [LARGE SCALE GENOMIC DNA]</scope>
    <source>
        <strain evidence="2 3">SCAWS-G2</strain>
    </source>
</reference>
<feature type="binding site" evidence="1">
    <location>
        <position position="301"/>
    </location>
    <ligand>
        <name>Zn(2+)</name>
        <dbReference type="ChEBI" id="CHEBI:29105"/>
    </ligand>
</feature>
<dbReference type="SMART" id="SM01260">
    <property type="entry name" value="LANC_like"/>
    <property type="match status" value="1"/>
</dbReference>
<gene>
    <name evidence="2" type="ORF">EPA93_15460</name>
</gene>
<evidence type="ECO:0000313" key="3">
    <source>
        <dbReference type="Proteomes" id="UP000290365"/>
    </source>
</evidence>
<dbReference type="InterPro" id="IPR033889">
    <property type="entry name" value="LanC"/>
</dbReference>
<dbReference type="EMBL" id="CP035758">
    <property type="protein sequence ID" value="QBD77312.1"/>
    <property type="molecule type" value="Genomic_DNA"/>
</dbReference>
<dbReference type="InterPro" id="IPR007822">
    <property type="entry name" value="LANC-like"/>
</dbReference>
<dbReference type="GO" id="GO:0031179">
    <property type="term" value="P:peptide modification"/>
    <property type="evidence" value="ECO:0007669"/>
    <property type="project" value="InterPro"/>
</dbReference>
<protein>
    <recommendedName>
        <fullName evidence="4">Lanthionine synthetase</fullName>
    </recommendedName>
</protein>
<keyword evidence="3" id="KW-1185">Reference proteome</keyword>
<dbReference type="PRINTS" id="PR01950">
    <property type="entry name" value="LANCSUPER"/>
</dbReference>
<evidence type="ECO:0000256" key="1">
    <source>
        <dbReference type="PIRSR" id="PIRSR607822-1"/>
    </source>
</evidence>
<dbReference type="Pfam" id="PF05147">
    <property type="entry name" value="LANC_like"/>
    <property type="match status" value="1"/>
</dbReference>
<name>A0A4P6JQB1_KTERU</name>
<evidence type="ECO:0000313" key="2">
    <source>
        <dbReference type="EMBL" id="QBD77312.1"/>
    </source>
</evidence>
<dbReference type="GO" id="GO:0046872">
    <property type="term" value="F:metal ion binding"/>
    <property type="evidence" value="ECO:0007669"/>
    <property type="project" value="UniProtKB-KW"/>
</dbReference>
<sequence>MASWRNVLNPSLAAAAVAAAKDVAFRLQDPELLQRAINNIRQQTQTSVYDTDPAASCYAGHAGAALLFSELDRRFPTEGWDVAGHHCMQVAVCSVKRSSWSPRRLGLGALSGLLFVTWSLSHGETRYLRTLTALEQQALPAIRTVAENVIADQVHGCTESLYDHISGLTGMGVHLLCRRHVPAVTETLEAVLQALIYLAEETDGIPHWYIPSYLSDPGWLSKFPHGHLNCGLAHGIPGPLALLSLAKSSGIHVPSLDMTIRRIADWVVAHHRADTWGIDWPNASPPGDAPVESGTTRTAWCYGIPGVARALWLAGKAVDCTTYRDVALLGMRSVYRRSVEARRLDPSGFCHGIAGLLQITLRFAAETGDTCFIEPVNTLCEQMLANYEPETLLGYRARRIGGDLLDDPGLLNGAAGNALVLLAASTPHEPTWDRFFLLS</sequence>
<dbReference type="Proteomes" id="UP000290365">
    <property type="component" value="Chromosome"/>
</dbReference>
<keyword evidence="1" id="KW-0479">Metal-binding</keyword>
<dbReference type="PRINTS" id="PR01955">
    <property type="entry name" value="LANCFRANKIA"/>
</dbReference>
<organism evidence="2 3">
    <name type="scientific">Ktedonosporobacter rubrisoli</name>
    <dbReference type="NCBI Taxonomy" id="2509675"/>
    <lineage>
        <taxon>Bacteria</taxon>
        <taxon>Bacillati</taxon>
        <taxon>Chloroflexota</taxon>
        <taxon>Ktedonobacteria</taxon>
        <taxon>Ktedonobacterales</taxon>
        <taxon>Ktedonosporobacteraceae</taxon>
        <taxon>Ktedonosporobacter</taxon>
    </lineage>
</organism>
<dbReference type="AlphaFoldDB" id="A0A4P6JQB1"/>
<feature type="binding site" evidence="1">
    <location>
        <position position="350"/>
    </location>
    <ligand>
        <name>Zn(2+)</name>
        <dbReference type="ChEBI" id="CHEBI:29105"/>
    </ligand>
</feature>
<feature type="binding site" evidence="1">
    <location>
        <position position="351"/>
    </location>
    <ligand>
        <name>Zn(2+)</name>
        <dbReference type="ChEBI" id="CHEBI:29105"/>
    </ligand>
</feature>
<accession>A0A4P6JQB1</accession>
<dbReference type="OrthoDB" id="6313827at2"/>
<evidence type="ECO:0008006" key="4">
    <source>
        <dbReference type="Google" id="ProtNLM"/>
    </source>
</evidence>
<keyword evidence="1" id="KW-0862">Zinc</keyword>